<evidence type="ECO:0000313" key="3">
    <source>
        <dbReference type="Proteomes" id="UP000536711"/>
    </source>
</evidence>
<gene>
    <name evidence="2" type="ORF">FACUT_7288</name>
</gene>
<evidence type="ECO:0000313" key="2">
    <source>
        <dbReference type="EMBL" id="KAF4435259.1"/>
    </source>
</evidence>
<feature type="region of interest" description="Disordered" evidence="1">
    <location>
        <begin position="272"/>
        <end position="300"/>
    </location>
</feature>
<comment type="caution">
    <text evidence="2">The sequence shown here is derived from an EMBL/GenBank/DDBJ whole genome shotgun (WGS) entry which is preliminary data.</text>
</comment>
<reference evidence="2 3" key="1">
    <citation type="submission" date="2020-01" db="EMBL/GenBank/DDBJ databases">
        <title>Identification and distribution of gene clusters putatively required for synthesis of sphingolipid metabolism inhibitors in phylogenetically diverse species of the filamentous fungus Fusarium.</title>
        <authorList>
            <person name="Kim H.-S."/>
            <person name="Busman M."/>
            <person name="Brown D.W."/>
            <person name="Divon H."/>
            <person name="Uhlig S."/>
            <person name="Proctor R.H."/>
        </authorList>
    </citation>
    <scope>NUCLEOTIDE SEQUENCE [LARGE SCALE GENOMIC DNA]</scope>
    <source>
        <strain evidence="2 3">NRRL 13308</strain>
    </source>
</reference>
<sequence length="300" mass="33751">MPLISLTREPTHVETISADILPVSNLPITTFLYLIVSTVNEPDFLPQKLKTSGIYLNLIITTASVEKPKSGADIDILEVAQQLQHLAHFLSQGPPVTGLSLPVGDLKIAQVLSPVTNTTSHLRHFELEFPREWVEDDGALAIALRERRRDIDPTKLSNTAPVEEKPVQTTNTPTETDIEAYANVSFLSHSMKREAHWVVKTKELEKKLRQAGQEKESAMRENLKLQRDMEALQRKSAAFHRALFDPDKSIHEANMKAKVKLHAEIRQLKRSLAAANTKNESLVEKNKDLESYNETLVTEN</sequence>
<organism evidence="2 3">
    <name type="scientific">Fusarium acutatum</name>
    <dbReference type="NCBI Taxonomy" id="78861"/>
    <lineage>
        <taxon>Eukaryota</taxon>
        <taxon>Fungi</taxon>
        <taxon>Dikarya</taxon>
        <taxon>Ascomycota</taxon>
        <taxon>Pezizomycotina</taxon>
        <taxon>Sordariomycetes</taxon>
        <taxon>Hypocreomycetidae</taxon>
        <taxon>Hypocreales</taxon>
        <taxon>Nectriaceae</taxon>
        <taxon>Fusarium</taxon>
        <taxon>Fusarium fujikuroi species complex</taxon>
    </lineage>
</organism>
<keyword evidence="3" id="KW-1185">Reference proteome</keyword>
<dbReference type="OrthoDB" id="5097247at2759"/>
<dbReference type="Proteomes" id="UP000536711">
    <property type="component" value="Unassembled WGS sequence"/>
</dbReference>
<dbReference type="AlphaFoldDB" id="A0A8H4JPJ1"/>
<accession>A0A8H4JPJ1</accession>
<evidence type="ECO:0000256" key="1">
    <source>
        <dbReference type="SAM" id="MobiDB-lite"/>
    </source>
</evidence>
<proteinExistence type="predicted"/>
<dbReference type="EMBL" id="JAADJF010000183">
    <property type="protein sequence ID" value="KAF4435259.1"/>
    <property type="molecule type" value="Genomic_DNA"/>
</dbReference>
<feature type="compositionally biased region" description="Basic and acidic residues" evidence="1">
    <location>
        <begin position="281"/>
        <end position="290"/>
    </location>
</feature>
<name>A0A8H4JPJ1_9HYPO</name>
<protein>
    <submittedName>
        <fullName evidence="2">Uncharacterized protein</fullName>
    </submittedName>
</protein>